<dbReference type="RefSeq" id="WP_344419475.1">
    <property type="nucleotide sequence ID" value="NZ_BAAAQK010000013.1"/>
</dbReference>
<keyword evidence="3" id="KW-1185">Reference proteome</keyword>
<gene>
    <name evidence="2" type="ORF">GCM10009836_41620</name>
</gene>
<accession>A0ABN2N869</accession>
<evidence type="ECO:0000313" key="3">
    <source>
        <dbReference type="Proteomes" id="UP001500449"/>
    </source>
</evidence>
<dbReference type="Pfam" id="PF01144">
    <property type="entry name" value="CoA_trans"/>
    <property type="match status" value="1"/>
</dbReference>
<evidence type="ECO:0000256" key="1">
    <source>
        <dbReference type="ARBA" id="ARBA00007047"/>
    </source>
</evidence>
<sequence length="221" mass="22582">MSALLTVAAARLLRSDQVCLALPGLPLAAARLARATHAPGLTIVEADGRVDGVLAGLAELHAWLQTGRVDVGVLTAAQVDLLGNLGDTVLGEYDDPTARLAGAGLSAAVAAHARETVVVLPHRLHSFVDRVDFVTAVGFGTGPVDRAALGLPGGGPLAVVTDLGVLRPDPATAELVLTDLHPGVTVEQVRAETGWELEVAEDPVTTAEITAAEHEASRSSA</sequence>
<dbReference type="InterPro" id="IPR004165">
    <property type="entry name" value="CoA_trans_fam_I"/>
</dbReference>
<name>A0ABN2N869_9PSEU</name>
<dbReference type="SMART" id="SM00882">
    <property type="entry name" value="CoA_trans"/>
    <property type="match status" value="1"/>
</dbReference>
<dbReference type="EMBL" id="BAAAQK010000013">
    <property type="protein sequence ID" value="GAA1857062.1"/>
    <property type="molecule type" value="Genomic_DNA"/>
</dbReference>
<dbReference type="SUPFAM" id="SSF100950">
    <property type="entry name" value="NagB/RpiA/CoA transferase-like"/>
    <property type="match status" value="1"/>
</dbReference>
<comment type="similarity">
    <text evidence="1">Belongs to the 3-oxoacid CoA-transferase subunit B family.</text>
</comment>
<dbReference type="Gene3D" id="3.40.1080.10">
    <property type="entry name" value="Glutaconate Coenzyme A-transferase"/>
    <property type="match status" value="1"/>
</dbReference>
<organism evidence="2 3">
    <name type="scientific">Pseudonocardia ailaonensis</name>
    <dbReference type="NCBI Taxonomy" id="367279"/>
    <lineage>
        <taxon>Bacteria</taxon>
        <taxon>Bacillati</taxon>
        <taxon>Actinomycetota</taxon>
        <taxon>Actinomycetes</taxon>
        <taxon>Pseudonocardiales</taxon>
        <taxon>Pseudonocardiaceae</taxon>
        <taxon>Pseudonocardia</taxon>
    </lineage>
</organism>
<dbReference type="PANTHER" id="PTHR43293:SF3">
    <property type="entry name" value="CHOLESTEROL RING-CLEAVING HYDROLASE IPDB SUBUNIT"/>
    <property type="match status" value="1"/>
</dbReference>
<protein>
    <submittedName>
        <fullName evidence="2">CoA-transferase subunit beta</fullName>
    </submittedName>
</protein>
<dbReference type="Proteomes" id="UP001500449">
    <property type="component" value="Unassembled WGS sequence"/>
</dbReference>
<dbReference type="PANTHER" id="PTHR43293">
    <property type="entry name" value="ACETATE COA-TRANSFERASE YDIF"/>
    <property type="match status" value="1"/>
</dbReference>
<reference evidence="2 3" key="1">
    <citation type="journal article" date="2019" name="Int. J. Syst. Evol. Microbiol.">
        <title>The Global Catalogue of Microorganisms (GCM) 10K type strain sequencing project: providing services to taxonomists for standard genome sequencing and annotation.</title>
        <authorList>
            <consortium name="The Broad Institute Genomics Platform"/>
            <consortium name="The Broad Institute Genome Sequencing Center for Infectious Disease"/>
            <person name="Wu L."/>
            <person name="Ma J."/>
        </authorList>
    </citation>
    <scope>NUCLEOTIDE SEQUENCE [LARGE SCALE GENOMIC DNA]</scope>
    <source>
        <strain evidence="2 3">JCM 16009</strain>
    </source>
</reference>
<comment type="caution">
    <text evidence="2">The sequence shown here is derived from an EMBL/GenBank/DDBJ whole genome shotgun (WGS) entry which is preliminary data.</text>
</comment>
<evidence type="ECO:0000313" key="2">
    <source>
        <dbReference type="EMBL" id="GAA1857062.1"/>
    </source>
</evidence>
<proteinExistence type="inferred from homology"/>
<dbReference type="InterPro" id="IPR037171">
    <property type="entry name" value="NagB/RpiA_transferase-like"/>
</dbReference>